<dbReference type="Proteomes" id="UP000693946">
    <property type="component" value="Linkage Group LG19"/>
</dbReference>
<dbReference type="AlphaFoldDB" id="A0AAV6RIT9"/>
<evidence type="ECO:0000313" key="1">
    <source>
        <dbReference type="EMBL" id="KAG7505401.1"/>
    </source>
</evidence>
<protein>
    <submittedName>
        <fullName evidence="1">Uncharacterized protein</fullName>
    </submittedName>
</protein>
<accession>A0AAV6RIT9</accession>
<keyword evidence="2" id="KW-1185">Reference proteome</keyword>
<name>A0AAV6RIT9_SOLSE</name>
<gene>
    <name evidence="1" type="ORF">JOB18_030508</name>
</gene>
<comment type="caution">
    <text evidence="1">The sequence shown here is derived from an EMBL/GenBank/DDBJ whole genome shotgun (WGS) entry which is preliminary data.</text>
</comment>
<evidence type="ECO:0000313" key="2">
    <source>
        <dbReference type="Proteomes" id="UP000693946"/>
    </source>
</evidence>
<reference evidence="1 2" key="1">
    <citation type="journal article" date="2021" name="Sci. Rep.">
        <title>Chromosome anchoring in Senegalese sole (Solea senegalensis) reveals sex-associated markers and genome rearrangements in flatfish.</title>
        <authorList>
            <person name="Guerrero-Cozar I."/>
            <person name="Gomez-Garrido J."/>
            <person name="Berbel C."/>
            <person name="Martinez-Blanch J.F."/>
            <person name="Alioto T."/>
            <person name="Claros M.G."/>
            <person name="Gagnaire P.A."/>
            <person name="Manchado M."/>
        </authorList>
    </citation>
    <scope>NUCLEOTIDE SEQUENCE [LARGE SCALE GENOMIC DNA]</scope>
    <source>
        <strain evidence="1">Sse05_10M</strain>
    </source>
</reference>
<organism evidence="1 2">
    <name type="scientific">Solea senegalensis</name>
    <name type="common">Senegalese sole</name>
    <dbReference type="NCBI Taxonomy" id="28829"/>
    <lineage>
        <taxon>Eukaryota</taxon>
        <taxon>Metazoa</taxon>
        <taxon>Chordata</taxon>
        <taxon>Craniata</taxon>
        <taxon>Vertebrata</taxon>
        <taxon>Euteleostomi</taxon>
        <taxon>Actinopterygii</taxon>
        <taxon>Neopterygii</taxon>
        <taxon>Teleostei</taxon>
        <taxon>Neoteleostei</taxon>
        <taxon>Acanthomorphata</taxon>
        <taxon>Carangaria</taxon>
        <taxon>Pleuronectiformes</taxon>
        <taxon>Pleuronectoidei</taxon>
        <taxon>Soleidae</taxon>
        <taxon>Solea</taxon>
    </lineage>
</organism>
<sequence>MTLVISNTCGCSSSPAPDEQSGGFLSLCRPSHQRQIVVALPVVTMSLASPRVADSPQPISAVGTSPVSIHHHHTDERPIQELQYCGDMRLGIYKIFDVICNADTLTLI</sequence>
<proteinExistence type="predicted"/>
<dbReference type="EMBL" id="JAGKHQ010000011">
    <property type="protein sequence ID" value="KAG7505401.1"/>
    <property type="molecule type" value="Genomic_DNA"/>
</dbReference>